<keyword evidence="2" id="KW-0677">Repeat</keyword>
<evidence type="ECO:0000256" key="1">
    <source>
        <dbReference type="ARBA" id="ARBA00022614"/>
    </source>
</evidence>
<evidence type="ECO:0000259" key="6">
    <source>
        <dbReference type="Pfam" id="PF05729"/>
    </source>
</evidence>
<dbReference type="Gene3D" id="1.20.1440.80">
    <property type="entry name" value="Gap junction channel protein cysteine-rich domain"/>
    <property type="match status" value="1"/>
</dbReference>
<dbReference type="PROSITE" id="PS51450">
    <property type="entry name" value="LRR"/>
    <property type="match status" value="11"/>
</dbReference>
<dbReference type="AlphaFoldDB" id="A0A9X0A563"/>
<keyword evidence="5" id="KW-0812">Transmembrane</keyword>
<dbReference type="Proteomes" id="UP001163046">
    <property type="component" value="Unassembled WGS sequence"/>
</dbReference>
<dbReference type="OrthoDB" id="5988799at2759"/>
<proteinExistence type="predicted"/>
<dbReference type="EMBL" id="MU825398">
    <property type="protein sequence ID" value="KAJ7393293.1"/>
    <property type="molecule type" value="Genomic_DNA"/>
</dbReference>
<dbReference type="InterPro" id="IPR006553">
    <property type="entry name" value="Leu-rich_rpt_Cys-con_subtyp"/>
</dbReference>
<feature type="domain" description="NACHT" evidence="6">
    <location>
        <begin position="359"/>
        <end position="465"/>
    </location>
</feature>
<organism evidence="7 8">
    <name type="scientific">Desmophyllum pertusum</name>
    <dbReference type="NCBI Taxonomy" id="174260"/>
    <lineage>
        <taxon>Eukaryota</taxon>
        <taxon>Metazoa</taxon>
        <taxon>Cnidaria</taxon>
        <taxon>Anthozoa</taxon>
        <taxon>Hexacorallia</taxon>
        <taxon>Scleractinia</taxon>
        <taxon>Caryophylliina</taxon>
        <taxon>Caryophylliidae</taxon>
        <taxon>Desmophyllum</taxon>
    </lineage>
</organism>
<evidence type="ECO:0000256" key="3">
    <source>
        <dbReference type="ARBA" id="ARBA00022741"/>
    </source>
</evidence>
<name>A0A9X0A563_9CNID</name>
<keyword evidence="3" id="KW-0547">Nucleotide-binding</keyword>
<dbReference type="Gene3D" id="3.80.10.10">
    <property type="entry name" value="Ribonuclease Inhibitor"/>
    <property type="match status" value="3"/>
</dbReference>
<dbReference type="CDD" id="cd00116">
    <property type="entry name" value="LRR_RI"/>
    <property type="match status" value="2"/>
</dbReference>
<feature type="transmembrane region" description="Helical" evidence="5">
    <location>
        <begin position="12"/>
        <end position="34"/>
    </location>
</feature>
<dbReference type="SUPFAM" id="SSF52047">
    <property type="entry name" value="RNI-like"/>
    <property type="match status" value="2"/>
</dbReference>
<dbReference type="SMART" id="SM00368">
    <property type="entry name" value="LRR_RI"/>
    <property type="match status" value="16"/>
</dbReference>
<dbReference type="Pfam" id="PF13516">
    <property type="entry name" value="LRR_6"/>
    <property type="match status" value="16"/>
</dbReference>
<dbReference type="InterPro" id="IPR038359">
    <property type="entry name" value="Connexin_N_sf"/>
</dbReference>
<dbReference type="InterPro" id="IPR027417">
    <property type="entry name" value="P-loop_NTPase"/>
</dbReference>
<dbReference type="InterPro" id="IPR007111">
    <property type="entry name" value="NACHT_NTPase"/>
</dbReference>
<accession>A0A9X0A563</accession>
<feature type="transmembrane region" description="Helical" evidence="5">
    <location>
        <begin position="72"/>
        <end position="95"/>
    </location>
</feature>
<evidence type="ECO:0000256" key="2">
    <source>
        <dbReference type="ARBA" id="ARBA00022737"/>
    </source>
</evidence>
<sequence>METAKECLSSKYFSSFGYIVALSYLPALITFAGYTGSLRTSERRTFRCPSSPDSRDDCLVKYDEQYNSPFPLYGFVFVCFVPLLVVCIAYSWCFVKSRVDELETALKPDPENPRRRPRVTTRRVFCFYFLHLLVRFVLGILFTVLQNLVFYPSGFPSKFDCVSSTVKPAVNSTDFNATKDDGSAFNCDNSVGSDNAICAKGIWIVNILFAFLVFGEMCYLLARARKSVEFTYDSEFCQKYFFNKSGTPLRETPLRMKRQILEDTELLEPLIADEPESNRALDDIFVDLVIYTGRAQHLFGDLSERHEIFDIYLKPQHESIAIKELGELFLPNKDTKDPRKILIVGRPGMGKSLLGSIDNEMFQDILNNPEKVLLVFDGLDEFKHHESCLEDERAQGGNSATEEMPFSALYVKLVKGKQLSGATVLTTCRPNVVQSVASLEPKFDRKVEIMGFTPEKVKEYVEKFCKYDTKTVNRIWGHISNNLELLSLCYIPVNSFIVCSLLEELIKLHEEETASTLPATSTEVYEGALRLFLFKHHPEFKGKPLTKDYLMGNVGFSGPIEETLCQVGSLAKTGIEERRLVFDSTEVKGMENCGLFNRMPDSKVSLLGWRANFCFIHLTLQELLAAREIAKMDPSELSDFITSNASDPKWHLVIQFVAGLLRCKENEAVNSFVGLLHDSLARSPLELNNRIHIQKAILMMKCLHEYNNETTVEKAASKLKKNSKFNNRIDFSSCQITPVDCTAVLYFIKHLHELTELNLGNNNITDQGVSHLCDTLKYVNYCKLTKLNLSSNNITDQGVSHLCCALKDVNCKLTELDLGGNNITEQGVSHLCGALKDVNCKLTKLDLSSNNITDQGVSHLCGALKDVNCKLTKLDLSINNITDQGVSHLCGALIDVNCKLTKLDLIISSNNITDQGVSHLCDALKDVNCKLTKLDLTNNHITDQGVSHLGLCGALKDVNCKLTKLDLTDNLITDQGVSHLCGALKDVNCKLTKLDLGYNITDQGVSHLCGALKDVNCKLTKLDLRSNNITYQGVSHLCGALKYVNCKLTELNLSSYNITDQAVSHLCDALKDVNCKLTKLDLANNHITDQGVSHLCGALKDVNCKLTKLDLTNNHITDQGVSHLCGALKDVNCKLTKLDLRGNNITDQGVSHLCDALKDVNCKLTKLNLTSNNITDQGVSHLCDALKDVNCKLTKLDLTNNHITDQGVSHLCDALKDVNCKLTKLYLHYNRPRCITSV</sequence>
<evidence type="ECO:0000313" key="8">
    <source>
        <dbReference type="Proteomes" id="UP001163046"/>
    </source>
</evidence>
<dbReference type="SMART" id="SM00367">
    <property type="entry name" value="LRR_CC"/>
    <property type="match status" value="10"/>
</dbReference>
<keyword evidence="1" id="KW-0433">Leucine-rich repeat</keyword>
<comment type="caution">
    <text evidence="7">The sequence shown here is derived from an EMBL/GenBank/DDBJ whole genome shotgun (WGS) entry which is preliminary data.</text>
</comment>
<gene>
    <name evidence="7" type="ORF">OS493_006262</name>
</gene>
<evidence type="ECO:0000256" key="5">
    <source>
        <dbReference type="SAM" id="Phobius"/>
    </source>
</evidence>
<evidence type="ECO:0000313" key="7">
    <source>
        <dbReference type="EMBL" id="KAJ7393293.1"/>
    </source>
</evidence>
<reference evidence="7" key="1">
    <citation type="submission" date="2023-01" db="EMBL/GenBank/DDBJ databases">
        <title>Genome assembly of the deep-sea coral Lophelia pertusa.</title>
        <authorList>
            <person name="Herrera S."/>
            <person name="Cordes E."/>
        </authorList>
    </citation>
    <scope>NUCLEOTIDE SEQUENCE</scope>
    <source>
        <strain evidence="7">USNM1676648</strain>
        <tissue evidence="7">Polyp</tissue>
    </source>
</reference>
<keyword evidence="5" id="KW-0472">Membrane</keyword>
<dbReference type="InterPro" id="IPR051261">
    <property type="entry name" value="NLR"/>
</dbReference>
<keyword evidence="4" id="KW-0067">ATP-binding</keyword>
<dbReference type="GO" id="GO:0005524">
    <property type="term" value="F:ATP binding"/>
    <property type="evidence" value="ECO:0007669"/>
    <property type="project" value="UniProtKB-KW"/>
</dbReference>
<feature type="transmembrane region" description="Helical" evidence="5">
    <location>
        <begin position="124"/>
        <end position="145"/>
    </location>
</feature>
<dbReference type="InterPro" id="IPR032675">
    <property type="entry name" value="LRR_dom_sf"/>
</dbReference>
<dbReference type="Gene3D" id="3.40.50.300">
    <property type="entry name" value="P-loop containing nucleotide triphosphate hydrolases"/>
    <property type="match status" value="1"/>
</dbReference>
<keyword evidence="8" id="KW-1185">Reference proteome</keyword>
<dbReference type="SMART" id="SM00365">
    <property type="entry name" value="LRR_SD22"/>
    <property type="match status" value="11"/>
</dbReference>
<evidence type="ECO:0000256" key="4">
    <source>
        <dbReference type="ARBA" id="ARBA00022840"/>
    </source>
</evidence>
<dbReference type="PANTHER" id="PTHR24106">
    <property type="entry name" value="NACHT, LRR AND CARD DOMAINS-CONTAINING"/>
    <property type="match status" value="1"/>
</dbReference>
<dbReference type="Pfam" id="PF05729">
    <property type="entry name" value="NACHT"/>
    <property type="match status" value="1"/>
</dbReference>
<protein>
    <recommendedName>
        <fullName evidence="6">NACHT domain-containing protein</fullName>
    </recommendedName>
</protein>
<keyword evidence="5" id="KW-1133">Transmembrane helix</keyword>
<dbReference type="InterPro" id="IPR001611">
    <property type="entry name" value="Leu-rich_rpt"/>
</dbReference>